<organism evidence="1 2">
    <name type="scientific">Nicotiana attenuata</name>
    <name type="common">Coyote tobacco</name>
    <dbReference type="NCBI Taxonomy" id="49451"/>
    <lineage>
        <taxon>Eukaryota</taxon>
        <taxon>Viridiplantae</taxon>
        <taxon>Streptophyta</taxon>
        <taxon>Embryophyta</taxon>
        <taxon>Tracheophyta</taxon>
        <taxon>Spermatophyta</taxon>
        <taxon>Magnoliopsida</taxon>
        <taxon>eudicotyledons</taxon>
        <taxon>Gunneridae</taxon>
        <taxon>Pentapetalae</taxon>
        <taxon>asterids</taxon>
        <taxon>lamiids</taxon>
        <taxon>Solanales</taxon>
        <taxon>Solanaceae</taxon>
        <taxon>Nicotianoideae</taxon>
        <taxon>Nicotianeae</taxon>
        <taxon>Nicotiana</taxon>
    </lineage>
</organism>
<dbReference type="Proteomes" id="UP000187609">
    <property type="component" value="Unassembled WGS sequence"/>
</dbReference>
<evidence type="ECO:0000313" key="1">
    <source>
        <dbReference type="EMBL" id="OIT21032.1"/>
    </source>
</evidence>
<comment type="caution">
    <text evidence="1">The sequence shown here is derived from an EMBL/GenBank/DDBJ whole genome shotgun (WGS) entry which is preliminary data.</text>
</comment>
<accession>A0A1J6K7L3</accession>
<gene>
    <name evidence="1" type="ORF">A4A49_35849</name>
</gene>
<protein>
    <submittedName>
        <fullName evidence="1">Uncharacterized protein</fullName>
    </submittedName>
</protein>
<name>A0A1J6K7L3_NICAT</name>
<proteinExistence type="predicted"/>
<dbReference type="AlphaFoldDB" id="A0A1J6K7L3"/>
<dbReference type="Gramene" id="OIT21032">
    <property type="protein sequence ID" value="OIT21032"/>
    <property type="gene ID" value="A4A49_35849"/>
</dbReference>
<dbReference type="EMBL" id="MJEQ01004665">
    <property type="protein sequence ID" value="OIT21032.1"/>
    <property type="molecule type" value="Genomic_DNA"/>
</dbReference>
<reference evidence="1" key="1">
    <citation type="submission" date="2016-11" db="EMBL/GenBank/DDBJ databases">
        <title>The genome of Nicotiana attenuata.</title>
        <authorList>
            <person name="Xu S."/>
            <person name="Brockmoeller T."/>
            <person name="Gaquerel E."/>
            <person name="Navarro A."/>
            <person name="Kuhl H."/>
            <person name="Gase K."/>
            <person name="Ling Z."/>
            <person name="Zhou W."/>
            <person name="Kreitzer C."/>
            <person name="Stanke M."/>
            <person name="Tang H."/>
            <person name="Lyons E."/>
            <person name="Pandey P."/>
            <person name="Pandey S.P."/>
            <person name="Timmermann B."/>
            <person name="Baldwin I.T."/>
        </authorList>
    </citation>
    <scope>NUCLEOTIDE SEQUENCE [LARGE SCALE GENOMIC DNA]</scope>
    <source>
        <strain evidence="1">UT</strain>
    </source>
</reference>
<evidence type="ECO:0000313" key="2">
    <source>
        <dbReference type="Proteomes" id="UP000187609"/>
    </source>
</evidence>
<sequence length="81" mass="9123">MFRVLQSILQIQALCINLILDECITPTQIMDCRQEIFLGKMMHVLLCRHSSASRSSIRAANAVNKGQLEAGRLDNQVGFFD</sequence>
<keyword evidence="2" id="KW-1185">Reference proteome</keyword>